<sequence>MAPSLAAQNSLMWITPRPDLVFVAGQGSWLTDGDGKRYLDFIQGWAVNCLGHGHPALVQAITDQAARLINPSPAFYNAPALALAQGLAQASGLERVFFANTGAEANEGAIKLARKWGQVHRQGAHQIITFTDGFHGRTLATMSASGKAGWDQRFAPQVPGFPKARYNDLDSVAALIDDRTVAVMLEPIQGEAGVIPATREFLQGLRQLSTERGLLLIVDEVQTGMGRSGKLFAHQHAGIRPDIMTLGKGIGGGVPLSALLAREECCCFEAGDQGGTYNGNPLMTAAGGAVLDILTAPGFLDSVVALGDYLGAGLQKLAERHGLPGERGTGLLRALVLADDRGPRLVAAARARQPEGLLLNAPRPHLLRFMPALNVSREEIDLMLGWLDELLADPTLA</sequence>
<accession>A0A975SPR3</accession>
<dbReference type="GO" id="GO:0003992">
    <property type="term" value="F:N2-acetyl-L-ornithine:2-oxoglutarate 5-aminotransferase activity"/>
    <property type="evidence" value="ECO:0007669"/>
    <property type="project" value="UniProtKB-UniRule"/>
</dbReference>
<comment type="subunit">
    <text evidence="8">Homodimer.</text>
</comment>
<proteinExistence type="inferred from homology"/>
<organism evidence="9 10">
    <name type="scientific">Azospira inquinata</name>
    <dbReference type="NCBI Taxonomy" id="2785627"/>
    <lineage>
        <taxon>Bacteria</taxon>
        <taxon>Pseudomonadati</taxon>
        <taxon>Pseudomonadota</taxon>
        <taxon>Betaproteobacteria</taxon>
        <taxon>Rhodocyclales</taxon>
        <taxon>Rhodocyclaceae</taxon>
        <taxon>Azospira</taxon>
    </lineage>
</organism>
<comment type="subcellular location">
    <subcellularLocation>
        <location evidence="8">Cytoplasm</location>
    </subcellularLocation>
</comment>
<feature type="binding site" evidence="8">
    <location>
        <begin position="102"/>
        <end position="103"/>
    </location>
    <ligand>
        <name>pyridoxal 5'-phosphate</name>
        <dbReference type="ChEBI" id="CHEBI:597326"/>
    </ligand>
</feature>
<comment type="pathway">
    <text evidence="8">Amino-acid biosynthesis; L-arginine biosynthesis; N(2)-acetyl-L-ornithine from L-glutamate: step 4/4.</text>
</comment>
<dbReference type="Proteomes" id="UP000683428">
    <property type="component" value="Chromosome"/>
</dbReference>
<dbReference type="GO" id="GO:0005737">
    <property type="term" value="C:cytoplasm"/>
    <property type="evidence" value="ECO:0007669"/>
    <property type="project" value="UniProtKB-SubCell"/>
</dbReference>
<evidence type="ECO:0000256" key="8">
    <source>
        <dbReference type="HAMAP-Rule" id="MF_01107"/>
    </source>
</evidence>
<keyword evidence="8" id="KW-0963">Cytoplasm</keyword>
<comment type="catalytic activity">
    <reaction evidence="7">
        <text>L-2,4-diaminobutanoate + 2-oxoglutarate = L-aspartate 4-semialdehyde + L-glutamate</text>
        <dbReference type="Rhea" id="RHEA:11160"/>
        <dbReference type="ChEBI" id="CHEBI:16810"/>
        <dbReference type="ChEBI" id="CHEBI:29985"/>
        <dbReference type="ChEBI" id="CHEBI:58761"/>
        <dbReference type="ChEBI" id="CHEBI:537519"/>
        <dbReference type="EC" id="2.6.1.76"/>
    </reaction>
</comment>
<protein>
    <recommendedName>
        <fullName evidence="8">Acetylornithine aminotransferase</fullName>
        <shortName evidence="8">ACOAT</shortName>
        <ecNumber evidence="8">2.6.1.11</ecNumber>
    </recommendedName>
</protein>
<comment type="similarity">
    <text evidence="8">Belongs to the class-III pyridoxal-phosphate-dependent aminotransferase family. ArgD subfamily.</text>
</comment>
<dbReference type="EMBL" id="CP064782">
    <property type="protein sequence ID" value="QWT49664.1"/>
    <property type="molecule type" value="Genomic_DNA"/>
</dbReference>
<feature type="binding site" evidence="8">
    <location>
        <position position="276"/>
    </location>
    <ligand>
        <name>pyridoxal 5'-phosphate</name>
        <dbReference type="ChEBI" id="CHEBI:597326"/>
    </ligand>
</feature>
<dbReference type="KEGG" id="aiq:Azoinq_03360"/>
<evidence type="ECO:0000256" key="2">
    <source>
        <dbReference type="ARBA" id="ARBA00022571"/>
    </source>
</evidence>
<feature type="binding site" evidence="8">
    <location>
        <position position="137"/>
    </location>
    <ligand>
        <name>N(2)-acetyl-L-ornithine</name>
        <dbReference type="ChEBI" id="CHEBI:57805"/>
    </ligand>
</feature>
<dbReference type="GO" id="GO:0006526">
    <property type="term" value="P:L-arginine biosynthetic process"/>
    <property type="evidence" value="ECO:0007669"/>
    <property type="project" value="UniProtKB-UniRule"/>
</dbReference>
<comment type="miscellaneous">
    <text evidence="8">May also have succinyldiaminopimelate aminotransferase activity, thus carrying out the corresponding step in lysine biosynthesis.</text>
</comment>
<dbReference type="InterPro" id="IPR049704">
    <property type="entry name" value="Aminotrans_3_PPA_site"/>
</dbReference>
<dbReference type="InterPro" id="IPR005814">
    <property type="entry name" value="Aminotrans_3"/>
</dbReference>
<keyword evidence="6 8" id="KW-0663">Pyridoxal phosphate</keyword>
<evidence type="ECO:0000313" key="10">
    <source>
        <dbReference type="Proteomes" id="UP000683428"/>
    </source>
</evidence>
<name>A0A975SPR3_9RHOO</name>
<feature type="binding site" evidence="8">
    <location>
        <begin position="219"/>
        <end position="222"/>
    </location>
    <ligand>
        <name>pyridoxal 5'-phosphate</name>
        <dbReference type="ChEBI" id="CHEBI:597326"/>
    </ligand>
</feature>
<evidence type="ECO:0000256" key="1">
    <source>
        <dbReference type="ARBA" id="ARBA00004946"/>
    </source>
</evidence>
<reference evidence="9" key="1">
    <citation type="submission" date="2020-11" db="EMBL/GenBank/DDBJ databases">
        <title>Azospira inquinata sp. nov.</title>
        <authorList>
            <person name="Moe W.M."/>
            <person name="Mikes M.C."/>
        </authorList>
    </citation>
    <scope>NUCLEOTIDE SEQUENCE</scope>
    <source>
        <strain evidence="9">Azo-3</strain>
    </source>
</reference>
<dbReference type="InterPro" id="IPR004636">
    <property type="entry name" value="AcOrn/SuccOrn_fam"/>
</dbReference>
<dbReference type="PANTHER" id="PTHR11986:SF79">
    <property type="entry name" value="ACETYLORNITHINE AMINOTRANSFERASE, MITOCHONDRIAL"/>
    <property type="match status" value="1"/>
</dbReference>
<keyword evidence="10" id="KW-1185">Reference proteome</keyword>
<keyword evidence="3 8" id="KW-0032">Aminotransferase</keyword>
<dbReference type="InterPro" id="IPR050103">
    <property type="entry name" value="Class-III_PLP-dep_AT"/>
</dbReference>
<comment type="cofactor">
    <cofactor evidence="8">
        <name>pyridoxal 5'-phosphate</name>
        <dbReference type="ChEBI" id="CHEBI:597326"/>
    </cofactor>
    <text evidence="8">Binds 1 pyridoxal phosphate per subunit.</text>
</comment>
<evidence type="ECO:0000256" key="4">
    <source>
        <dbReference type="ARBA" id="ARBA00022605"/>
    </source>
</evidence>
<dbReference type="PANTHER" id="PTHR11986">
    <property type="entry name" value="AMINOTRANSFERASE CLASS III"/>
    <property type="match status" value="1"/>
</dbReference>
<dbReference type="RefSeq" id="WP_216126105.1">
    <property type="nucleotide sequence ID" value="NZ_CP064782.1"/>
</dbReference>
<comment type="caution">
    <text evidence="8">Lacks conserved residue(s) required for the propagation of feature annotation.</text>
</comment>
<dbReference type="CDD" id="cd00610">
    <property type="entry name" value="OAT_like"/>
    <property type="match status" value="1"/>
</dbReference>
<keyword evidence="5 8" id="KW-0808">Transferase</keyword>
<feature type="modified residue" description="N6-(pyridoxal phosphate)lysine" evidence="8">
    <location>
        <position position="248"/>
    </location>
</feature>
<evidence type="ECO:0000256" key="5">
    <source>
        <dbReference type="ARBA" id="ARBA00022679"/>
    </source>
</evidence>
<comment type="catalytic activity">
    <reaction evidence="8">
        <text>N(2)-acetyl-L-ornithine + 2-oxoglutarate = N-acetyl-L-glutamate 5-semialdehyde + L-glutamate</text>
        <dbReference type="Rhea" id="RHEA:18049"/>
        <dbReference type="ChEBI" id="CHEBI:16810"/>
        <dbReference type="ChEBI" id="CHEBI:29123"/>
        <dbReference type="ChEBI" id="CHEBI:29985"/>
        <dbReference type="ChEBI" id="CHEBI:57805"/>
        <dbReference type="EC" id="2.6.1.11"/>
    </reaction>
</comment>
<evidence type="ECO:0000256" key="3">
    <source>
        <dbReference type="ARBA" id="ARBA00022576"/>
    </source>
</evidence>
<dbReference type="GO" id="GO:0030170">
    <property type="term" value="F:pyridoxal phosphate binding"/>
    <property type="evidence" value="ECO:0007669"/>
    <property type="project" value="InterPro"/>
</dbReference>
<dbReference type="GO" id="GO:0045303">
    <property type="term" value="F:diaminobutyrate-2-oxoglutarate transaminase activity"/>
    <property type="evidence" value="ECO:0007669"/>
    <property type="project" value="UniProtKB-EC"/>
</dbReference>
<gene>
    <name evidence="8" type="primary">argD</name>
    <name evidence="9" type="ORF">Azoinq_03360</name>
</gene>
<keyword evidence="4 8" id="KW-0028">Amino-acid biosynthesis</keyword>
<dbReference type="PIRSF" id="PIRSF000521">
    <property type="entry name" value="Transaminase_4ab_Lys_Orn"/>
    <property type="match status" value="1"/>
</dbReference>
<comment type="pathway">
    <text evidence="1">Amine and polyamine biosynthesis; ectoine biosynthesis; L-ectoine from L-aspartate 4-semialdehyde: step 1/3.</text>
</comment>
<dbReference type="PROSITE" id="PS00600">
    <property type="entry name" value="AA_TRANSFER_CLASS_3"/>
    <property type="match status" value="1"/>
</dbReference>
<dbReference type="NCBIfam" id="NF002985">
    <property type="entry name" value="PRK03715.1"/>
    <property type="match status" value="1"/>
</dbReference>
<dbReference type="AlphaFoldDB" id="A0A975SPR3"/>
<dbReference type="Pfam" id="PF00202">
    <property type="entry name" value="Aminotran_3"/>
    <property type="match status" value="1"/>
</dbReference>
<dbReference type="GO" id="GO:0042802">
    <property type="term" value="F:identical protein binding"/>
    <property type="evidence" value="ECO:0007669"/>
    <property type="project" value="TreeGrafter"/>
</dbReference>
<dbReference type="FunFam" id="3.40.640.10:FF:000004">
    <property type="entry name" value="Acetylornithine aminotransferase"/>
    <property type="match status" value="1"/>
</dbReference>
<dbReference type="EC" id="2.6.1.11" evidence="8"/>
<dbReference type="HAMAP" id="MF_01107">
    <property type="entry name" value="ArgD_aminotrans_3"/>
    <property type="match status" value="1"/>
</dbReference>
<feature type="binding site" evidence="8">
    <location>
        <position position="134"/>
    </location>
    <ligand>
        <name>pyridoxal 5'-phosphate</name>
        <dbReference type="ChEBI" id="CHEBI:597326"/>
    </ligand>
</feature>
<keyword evidence="2 8" id="KW-0055">Arginine biosynthesis</keyword>
<evidence type="ECO:0000313" key="9">
    <source>
        <dbReference type="EMBL" id="QWT49664.1"/>
    </source>
</evidence>
<dbReference type="NCBIfam" id="NF002325">
    <property type="entry name" value="PRK01278.1"/>
    <property type="match status" value="1"/>
</dbReference>
<evidence type="ECO:0000256" key="7">
    <source>
        <dbReference type="ARBA" id="ARBA00049111"/>
    </source>
</evidence>
<evidence type="ECO:0000256" key="6">
    <source>
        <dbReference type="ARBA" id="ARBA00022898"/>
    </source>
</evidence>